<comment type="subcellular location">
    <subcellularLocation>
        <location evidence="1">Membrane</location>
    </subcellularLocation>
</comment>
<dbReference type="Gene3D" id="3.40.50.2000">
    <property type="entry name" value="Glycogen Phosphorylase B"/>
    <property type="match status" value="2"/>
</dbReference>
<reference evidence="7 8" key="1">
    <citation type="submission" date="2019-03" db="EMBL/GenBank/DDBJ databases">
        <title>Genomic Encyclopedia of Type Strains, Phase IV (KMG-IV): sequencing the most valuable type-strain genomes for metagenomic binning, comparative biology and taxonomic classification.</title>
        <authorList>
            <person name="Goeker M."/>
        </authorList>
    </citation>
    <scope>NUCLEOTIDE SEQUENCE [LARGE SCALE GENOMIC DNA]</scope>
    <source>
        <strain evidence="7 8">DSM 15969</strain>
    </source>
</reference>
<dbReference type="OrthoDB" id="9815663at2"/>
<evidence type="ECO:0000313" key="8">
    <source>
        <dbReference type="Proteomes" id="UP000295063"/>
    </source>
</evidence>
<dbReference type="RefSeq" id="WP_132078158.1">
    <property type="nucleotide sequence ID" value="NZ_SLUI01000004.1"/>
</dbReference>
<dbReference type="GO" id="GO:0016758">
    <property type="term" value="F:hexosyltransferase activity"/>
    <property type="evidence" value="ECO:0007669"/>
    <property type="project" value="InterPro"/>
</dbReference>
<comment type="caution">
    <text evidence="7">The sequence shown here is derived from an EMBL/GenBank/DDBJ whole genome shotgun (WGS) entry which is preliminary data.</text>
</comment>
<sequence>MLSCVNHVLIVSASIGSGHTQAANAVKAELERQHPDVRVAVVDFLEGDNFSLNTFIKETYLKMIDVFPDMYDLLYRWSQASQNGTTVRNLMSWVLKKRMLRLVDRYRPDLIVFTHPFPCGAACHLKRKDMLTIPLAGVITDYAIHRLWLYNEVDSYFVAVPNLKENLIQQGIAADKIHVTGIPISSSFGEVGTAPRTVKTDGGPSTVLIMGGGQGLGAVAEVLTELDKIEGQHRFVVVAGRNAGLRKDLQLLSRSLLHPVQVIGYTRRIPELMADADLLVTKPGALTCSEALAAGLPMVLVNAIPGQEEENARYLEQIGAAVWVEEQTQLNRTVQQLLANPPLLQAMRQQAQRMGRPDAARQIVRQLMGGRKTTVIRKRRG</sequence>
<protein>
    <submittedName>
        <fullName evidence="7">Processive 1,2-diacylglycerol beta-glucosyltransferase</fullName>
    </submittedName>
</protein>
<dbReference type="PANTHER" id="PTHR43025">
    <property type="entry name" value="MONOGALACTOSYLDIACYLGLYCEROL SYNTHASE"/>
    <property type="match status" value="1"/>
</dbReference>
<gene>
    <name evidence="7" type="ORF">EV210_104307</name>
</gene>
<evidence type="ECO:0000259" key="6">
    <source>
        <dbReference type="Pfam" id="PF06925"/>
    </source>
</evidence>
<accession>A0A4R1PZC9</accession>
<dbReference type="SUPFAM" id="SSF53756">
    <property type="entry name" value="UDP-Glycosyltransferase/glycogen phosphorylase"/>
    <property type="match status" value="1"/>
</dbReference>
<keyword evidence="3" id="KW-0328">Glycosyltransferase</keyword>
<dbReference type="AlphaFoldDB" id="A0A4R1PZC9"/>
<evidence type="ECO:0000256" key="4">
    <source>
        <dbReference type="ARBA" id="ARBA00022679"/>
    </source>
</evidence>
<keyword evidence="8" id="KW-1185">Reference proteome</keyword>
<proteinExistence type="inferred from homology"/>
<evidence type="ECO:0000259" key="5">
    <source>
        <dbReference type="Pfam" id="PF04101"/>
    </source>
</evidence>
<evidence type="ECO:0000313" key="7">
    <source>
        <dbReference type="EMBL" id="TCL38323.1"/>
    </source>
</evidence>
<dbReference type="InterPro" id="IPR050519">
    <property type="entry name" value="Glycosyltransf_28_UgtP"/>
</dbReference>
<dbReference type="Pfam" id="PF06925">
    <property type="entry name" value="MGDG_synth"/>
    <property type="match status" value="1"/>
</dbReference>
<evidence type="ECO:0000256" key="2">
    <source>
        <dbReference type="ARBA" id="ARBA00006962"/>
    </source>
</evidence>
<name>A0A4R1PZC9_9FIRM</name>
<dbReference type="PANTHER" id="PTHR43025:SF3">
    <property type="entry name" value="MONOGALACTOSYLDIACYLGLYCEROL SYNTHASE 1, CHLOROPLASTIC"/>
    <property type="match status" value="1"/>
</dbReference>
<dbReference type="Pfam" id="PF04101">
    <property type="entry name" value="Glyco_tran_28_C"/>
    <property type="match status" value="1"/>
</dbReference>
<dbReference type="EMBL" id="SLUI01000004">
    <property type="protein sequence ID" value="TCL38323.1"/>
    <property type="molecule type" value="Genomic_DNA"/>
</dbReference>
<dbReference type="GO" id="GO:0009247">
    <property type="term" value="P:glycolipid biosynthetic process"/>
    <property type="evidence" value="ECO:0007669"/>
    <property type="project" value="InterPro"/>
</dbReference>
<dbReference type="InterPro" id="IPR009695">
    <property type="entry name" value="Diacylglyc_glucosyltr_N"/>
</dbReference>
<feature type="domain" description="Diacylglycerol glucosyltransferase N-terminal" evidence="6">
    <location>
        <begin position="19"/>
        <end position="184"/>
    </location>
</feature>
<evidence type="ECO:0000256" key="1">
    <source>
        <dbReference type="ARBA" id="ARBA00004370"/>
    </source>
</evidence>
<organism evidence="7 8">
    <name type="scientific">Anaerospora hongkongensis</name>
    <dbReference type="NCBI Taxonomy" id="244830"/>
    <lineage>
        <taxon>Bacteria</taxon>
        <taxon>Bacillati</taxon>
        <taxon>Bacillota</taxon>
        <taxon>Negativicutes</taxon>
        <taxon>Selenomonadales</taxon>
        <taxon>Sporomusaceae</taxon>
        <taxon>Anaerospora</taxon>
    </lineage>
</organism>
<comment type="similarity">
    <text evidence="2">Belongs to the glycosyltransferase 28 family.</text>
</comment>
<dbReference type="Proteomes" id="UP000295063">
    <property type="component" value="Unassembled WGS sequence"/>
</dbReference>
<dbReference type="GO" id="GO:0016020">
    <property type="term" value="C:membrane"/>
    <property type="evidence" value="ECO:0007669"/>
    <property type="project" value="UniProtKB-SubCell"/>
</dbReference>
<feature type="domain" description="Glycosyl transferase family 28 C-terminal" evidence="5">
    <location>
        <begin position="206"/>
        <end position="362"/>
    </location>
</feature>
<keyword evidence="4 7" id="KW-0808">Transferase</keyword>
<dbReference type="InterPro" id="IPR007235">
    <property type="entry name" value="Glyco_trans_28_C"/>
</dbReference>
<evidence type="ECO:0000256" key="3">
    <source>
        <dbReference type="ARBA" id="ARBA00022676"/>
    </source>
</evidence>